<dbReference type="EMBL" id="CABFWN010000006">
    <property type="protein sequence ID" value="VUG20162.1"/>
    <property type="molecule type" value="Genomic_DNA"/>
</dbReference>
<feature type="region of interest" description="Disordered" evidence="1">
    <location>
        <begin position="315"/>
        <end position="356"/>
    </location>
</feature>
<feature type="region of interest" description="Disordered" evidence="1">
    <location>
        <begin position="32"/>
        <end position="76"/>
    </location>
</feature>
<feature type="compositionally biased region" description="Basic and acidic residues" evidence="1">
    <location>
        <begin position="709"/>
        <end position="788"/>
    </location>
</feature>
<feature type="compositionally biased region" description="Polar residues" evidence="1">
    <location>
        <begin position="59"/>
        <end position="71"/>
    </location>
</feature>
<feature type="compositionally biased region" description="Basic residues" evidence="1">
    <location>
        <begin position="509"/>
        <end position="521"/>
    </location>
</feature>
<feature type="compositionally biased region" description="Basic and acidic residues" evidence="1">
    <location>
        <begin position="631"/>
        <end position="651"/>
    </location>
</feature>
<name>A0A7D9H2U6_DEKBR</name>
<dbReference type="AlphaFoldDB" id="A0A7D9H2U6"/>
<proteinExistence type="predicted"/>
<dbReference type="Proteomes" id="UP000478008">
    <property type="component" value="Unassembled WGS sequence"/>
</dbReference>
<feature type="compositionally biased region" description="Basic and acidic residues" evidence="1">
    <location>
        <begin position="660"/>
        <end position="671"/>
    </location>
</feature>
<organism evidence="2 3">
    <name type="scientific">Dekkera bruxellensis</name>
    <name type="common">Brettanomyces custersii</name>
    <dbReference type="NCBI Taxonomy" id="5007"/>
    <lineage>
        <taxon>Eukaryota</taxon>
        <taxon>Fungi</taxon>
        <taxon>Dikarya</taxon>
        <taxon>Ascomycota</taxon>
        <taxon>Saccharomycotina</taxon>
        <taxon>Pichiomycetes</taxon>
        <taxon>Pichiales</taxon>
        <taxon>Pichiaceae</taxon>
        <taxon>Brettanomyces</taxon>
    </lineage>
</organism>
<feature type="compositionally biased region" description="Basic and acidic residues" evidence="1">
    <location>
        <begin position="678"/>
        <end position="701"/>
    </location>
</feature>
<sequence length="788" mass="88766">MAKPKKMSLGEFMNDKSLGGSWADDDFDVNSIEIPLDEPPRRQPFNRGPGGFNMGQRGSGYNNYDNEMSGGSSYGREFGARDTHYGRFDDHDRSYNRRNSGPRLSDLPSIPIAKLSNLPEVSTQKLVANLFESRFMKFEKVKVLVDPNPPQPRFSKFHHEEEQKKKCAYVQLNSPQDLLKVLKWTDIFLERLRVEVSVADFDDFQDVQKYNKEIGFDESAEEERLNKKLEEEVKKANNWRQEVKYGNTSDSRGAFGGRRYANERRYSGNAGGEGMDASKCPYLAGRGFKGSIAGMKAPHPLPATGDGSAVNAEHVRHPKEQASKNVESKPEILQKVGASKSKSKAKKENPFGIAKPVDPKKQMEIEKKIEKMSINSTTFSTEKLNKHIKHAKIEDDGKMTQRSGKAKDIKKGEAHVEQGERRTRRVSIIRRESNAKAVPDSAPKVVSRKVAVNGSKSVQLQRSSNVERSRKSGSLRKASPVKEVQQTEQTEHRNKNSTEKDNVSDASLKSRKGHSSYHKGSRSSVKDKKMSSPTTTGPGRNAKTRIEEKNIDGSKQAVSKKKRLSRDAARKRRHKEKQIRISQQIKSGKSAGRGSSVVKASSLDTSRKVKPSESAKLQGRCNSEQMKSKGGKNDKKISKKENVQKKVRNDSHAGSFKNDGNVKNERREANNSKRHSLEHRGRGSRGRRESGRRGLKWEKYHKNYTYVRDSSKEESKQPDTKKKNDKAVKDVQEKVIEKSNSKSDSKSDSKSEAKPEAKSERKSEKKPETTTETKPETRSETFETNKKA</sequence>
<accession>A0A7D9H2U6</accession>
<feature type="compositionally biased region" description="Basic and acidic residues" evidence="1">
    <location>
        <begin position="394"/>
        <end position="421"/>
    </location>
</feature>
<keyword evidence="3" id="KW-1185">Reference proteome</keyword>
<evidence type="ECO:0000256" key="1">
    <source>
        <dbReference type="SAM" id="MobiDB-lite"/>
    </source>
</evidence>
<evidence type="ECO:0000313" key="3">
    <source>
        <dbReference type="Proteomes" id="UP000478008"/>
    </source>
</evidence>
<reference evidence="2 3" key="1">
    <citation type="submission" date="2019-07" db="EMBL/GenBank/DDBJ databases">
        <authorList>
            <person name="Friedrich A."/>
            <person name="Schacherer J."/>
        </authorList>
    </citation>
    <scope>NUCLEOTIDE SEQUENCE [LARGE SCALE GENOMIC DNA]</scope>
</reference>
<feature type="compositionally biased region" description="Basic residues" evidence="1">
    <location>
        <begin position="558"/>
        <end position="577"/>
    </location>
</feature>
<feature type="compositionally biased region" description="Polar residues" evidence="1">
    <location>
        <begin position="454"/>
        <end position="464"/>
    </location>
</feature>
<protein>
    <submittedName>
        <fullName evidence="2">DEBR0S6_09318g1_1</fullName>
    </submittedName>
</protein>
<gene>
    <name evidence="2" type="ORF">DEBR0S6_09318G</name>
</gene>
<evidence type="ECO:0000313" key="2">
    <source>
        <dbReference type="EMBL" id="VUG20162.1"/>
    </source>
</evidence>
<feature type="compositionally biased region" description="Basic and acidic residues" evidence="1">
    <location>
        <begin position="315"/>
        <end position="332"/>
    </location>
</feature>
<feature type="compositionally biased region" description="Basic and acidic residues" evidence="1">
    <location>
        <begin position="489"/>
        <end position="503"/>
    </location>
</feature>
<feature type="region of interest" description="Disordered" evidence="1">
    <location>
        <begin position="394"/>
        <end position="788"/>
    </location>
</feature>